<gene>
    <name evidence="1" type="ORF">RFULGI_LOCUS2641</name>
</gene>
<dbReference type="EMBL" id="CAJVPZ010002048">
    <property type="protein sequence ID" value="CAG8505466.1"/>
    <property type="molecule type" value="Genomic_DNA"/>
</dbReference>
<feature type="non-terminal residue" evidence="1">
    <location>
        <position position="1"/>
    </location>
</feature>
<accession>A0A9N8ZRE9</accession>
<sequence length="43" mass="5407">FRVHVQLDHPRQDNQPQYVQCYRYPFPEYYHGQGFRVFNQFNS</sequence>
<proteinExistence type="predicted"/>
<keyword evidence="2" id="KW-1185">Reference proteome</keyword>
<evidence type="ECO:0000313" key="2">
    <source>
        <dbReference type="Proteomes" id="UP000789396"/>
    </source>
</evidence>
<organism evidence="1 2">
    <name type="scientific">Racocetra fulgida</name>
    <dbReference type="NCBI Taxonomy" id="60492"/>
    <lineage>
        <taxon>Eukaryota</taxon>
        <taxon>Fungi</taxon>
        <taxon>Fungi incertae sedis</taxon>
        <taxon>Mucoromycota</taxon>
        <taxon>Glomeromycotina</taxon>
        <taxon>Glomeromycetes</taxon>
        <taxon>Diversisporales</taxon>
        <taxon>Gigasporaceae</taxon>
        <taxon>Racocetra</taxon>
    </lineage>
</organism>
<name>A0A9N8ZRE9_9GLOM</name>
<dbReference type="AlphaFoldDB" id="A0A9N8ZRE9"/>
<dbReference type="Proteomes" id="UP000789396">
    <property type="component" value="Unassembled WGS sequence"/>
</dbReference>
<reference evidence="1" key="1">
    <citation type="submission" date="2021-06" db="EMBL/GenBank/DDBJ databases">
        <authorList>
            <person name="Kallberg Y."/>
            <person name="Tangrot J."/>
            <person name="Rosling A."/>
        </authorList>
    </citation>
    <scope>NUCLEOTIDE SEQUENCE</scope>
    <source>
        <strain evidence="1">IN212</strain>
    </source>
</reference>
<evidence type="ECO:0000313" key="1">
    <source>
        <dbReference type="EMBL" id="CAG8505466.1"/>
    </source>
</evidence>
<protein>
    <submittedName>
        <fullName evidence="1">6211_t:CDS:1</fullName>
    </submittedName>
</protein>
<comment type="caution">
    <text evidence="1">The sequence shown here is derived from an EMBL/GenBank/DDBJ whole genome shotgun (WGS) entry which is preliminary data.</text>
</comment>